<proteinExistence type="predicted"/>
<protein>
    <submittedName>
        <fullName evidence="4">BMERB domain-containing protein</fullName>
    </submittedName>
</protein>
<dbReference type="Proteomes" id="UP000887577">
    <property type="component" value="Unplaced"/>
</dbReference>
<dbReference type="AlphaFoldDB" id="A0A914YVG9"/>
<organism evidence="3 4">
    <name type="scientific">Panagrolaimus superbus</name>
    <dbReference type="NCBI Taxonomy" id="310955"/>
    <lineage>
        <taxon>Eukaryota</taxon>
        <taxon>Metazoa</taxon>
        <taxon>Ecdysozoa</taxon>
        <taxon>Nematoda</taxon>
        <taxon>Chromadorea</taxon>
        <taxon>Rhabditida</taxon>
        <taxon>Tylenchina</taxon>
        <taxon>Panagrolaimomorpha</taxon>
        <taxon>Panagrolaimoidea</taxon>
        <taxon>Panagrolaimidae</taxon>
        <taxon>Panagrolaimus</taxon>
    </lineage>
</organism>
<evidence type="ECO:0000313" key="3">
    <source>
        <dbReference type="Proteomes" id="UP000887577"/>
    </source>
</evidence>
<accession>A0A914YVG9</accession>
<feature type="coiled-coil region" evidence="1">
    <location>
        <begin position="400"/>
        <end position="461"/>
    </location>
</feature>
<reference evidence="4" key="1">
    <citation type="submission" date="2022-11" db="UniProtKB">
        <authorList>
            <consortium name="WormBaseParasite"/>
        </authorList>
    </citation>
    <scope>IDENTIFICATION</scope>
</reference>
<name>A0A914YVG9_9BILA</name>
<feature type="region of interest" description="Disordered" evidence="2">
    <location>
        <begin position="312"/>
        <end position="348"/>
    </location>
</feature>
<feature type="region of interest" description="Disordered" evidence="2">
    <location>
        <begin position="49"/>
        <end position="73"/>
    </location>
</feature>
<feature type="compositionally biased region" description="Polar residues" evidence="2">
    <location>
        <begin position="109"/>
        <end position="121"/>
    </location>
</feature>
<evidence type="ECO:0000313" key="4">
    <source>
        <dbReference type="WBParaSite" id="PSU_v2.g458.t1"/>
    </source>
</evidence>
<evidence type="ECO:0000256" key="2">
    <source>
        <dbReference type="SAM" id="MobiDB-lite"/>
    </source>
</evidence>
<feature type="compositionally biased region" description="Polar residues" evidence="2">
    <location>
        <begin position="49"/>
        <end position="60"/>
    </location>
</feature>
<evidence type="ECO:0000256" key="1">
    <source>
        <dbReference type="SAM" id="Coils"/>
    </source>
</evidence>
<sequence>MDDEELWSEFSQVLENTLAKGSNCSSDNISEQQVVKWIDIFNRRASLLKQQSAASPQTPDSIYYTPKQRRSDETPIREFFTPVTSIRPRLSQTRMKSFETPDADETLKFENNNDSGHNTLPSSSSSAAGTYTTIVSTSSDDYTSSKQPSIFDTMPSMQRSTLSSGSRHRSPPPLPTHVSSPPRSSFDTPKRPLGIMAKLYNYSKDSEGPETIVSNPKIGASESQKEANIINKMKKLRMRTNERRATVGIDAGTKQALSLMMEETEEREREIEKREKLFEEKKQQQNAINSGTTTTIEILDNTDSSKSAFFTPLSAETNKPSPNGRQNRYSDPDKRKERRLRSRTTGIQKDHLQEAMLKKISPALVASPKNIIKVQKQAEKILKRQECERQRTAQDVQRGLDETENRITEVQTVGKELENALIKDPKNNWLLENWLLYVQELRQLKLREDDLNRRVKEISISDEYHKLRGQLNEIQAELQPGELGPNILIEKEIMNKIVAVLDEHQKIRDEMDQSMRHSKKTVFDIQKILNEKNFNFSNFDPIFTSNFSPKLDIFC</sequence>
<keyword evidence="1" id="KW-0175">Coiled coil</keyword>
<dbReference type="WBParaSite" id="PSU_v2.g458.t1">
    <property type="protein sequence ID" value="PSU_v2.g458.t1"/>
    <property type="gene ID" value="PSU_v2.g458"/>
</dbReference>
<feature type="region of interest" description="Disordered" evidence="2">
    <location>
        <begin position="279"/>
        <end position="300"/>
    </location>
</feature>
<feature type="compositionally biased region" description="Polar residues" evidence="2">
    <location>
        <begin position="284"/>
        <end position="300"/>
    </location>
</feature>
<feature type="region of interest" description="Disordered" evidence="2">
    <location>
        <begin position="90"/>
        <end position="191"/>
    </location>
</feature>
<keyword evidence="3" id="KW-1185">Reference proteome</keyword>
<feature type="compositionally biased region" description="Polar residues" evidence="2">
    <location>
        <begin position="129"/>
        <end position="165"/>
    </location>
</feature>
<feature type="compositionally biased region" description="Polar residues" evidence="2">
    <location>
        <begin position="312"/>
        <end position="327"/>
    </location>
</feature>